<sequence>MFRHYLTLLLLFTCAFATIIQDRADAKDIPPSETSPSQATRPGTVKNCVAWFPAKRGDTCDKIVHLFNISLPDFFKWNPDLDKNCEKNLGKLLVLCGCWKTAQPSSSSHYQHQNYQLTGSATTSTTSTSSGSSTSGASGSSSPLIPSGSPTPSSSTHLDPTGSYSTTNPITTYTPPPPTSRNDTWPPTHTQPGNPEGCNRWHRVAVGDTCDTIQARYAVWVSPEQLLEWNPGLAEDCAFPFVGYWVCVGQPLNTTFTYYPPDIGTTTTVPEPTNHTSTVFPTNSTTWMPSPTQNGLAKDCQNYYQANKTDTCATIIERFYHLTEKKLHDWNPGLKYDCSGISAGYYYCVAAFPRGQEPMPPTVTTVPSPISTDTVKECTAWYRAREPDTCIYISLKFGTFSTKEFISWNPSVREDCSLMQVDKWYCVAVPDTPTTRTEPFPTAMPTLFPRQPNIIESCTWFWPVLKGDTCSSIIKKNGITLTQFTAWNPDVVDK</sequence>
<feature type="signal peptide" evidence="4">
    <location>
        <begin position="1"/>
        <end position="17"/>
    </location>
</feature>
<dbReference type="CDD" id="cd00118">
    <property type="entry name" value="LysM"/>
    <property type="match status" value="3"/>
</dbReference>
<gene>
    <name evidence="6" type="ORF">APUU_31457A</name>
</gene>
<feature type="region of interest" description="Disordered" evidence="3">
    <location>
        <begin position="120"/>
        <end position="200"/>
    </location>
</feature>
<evidence type="ECO:0000313" key="7">
    <source>
        <dbReference type="Proteomes" id="UP000654913"/>
    </source>
</evidence>
<accession>A0A7R8AM00</accession>
<feature type="domain" description="LysM" evidence="5">
    <location>
        <begin position="460"/>
        <end position="494"/>
    </location>
</feature>
<dbReference type="PROSITE" id="PS51782">
    <property type="entry name" value="LYSM"/>
    <property type="match status" value="4"/>
</dbReference>
<keyword evidence="7" id="KW-1185">Reference proteome</keyword>
<evidence type="ECO:0000313" key="6">
    <source>
        <dbReference type="EMBL" id="BCS23232.1"/>
    </source>
</evidence>
<keyword evidence="4" id="KW-0732">Signal</keyword>
<dbReference type="KEGG" id="apuu:APUU_31457A"/>
<evidence type="ECO:0000256" key="1">
    <source>
        <dbReference type="ARBA" id="ARBA00022669"/>
    </source>
</evidence>
<evidence type="ECO:0000256" key="4">
    <source>
        <dbReference type="SAM" id="SignalP"/>
    </source>
</evidence>
<feature type="domain" description="LysM" evidence="5">
    <location>
        <begin position="380"/>
        <end position="427"/>
    </location>
</feature>
<dbReference type="InterPro" id="IPR052210">
    <property type="entry name" value="LysM1-like"/>
</dbReference>
<dbReference type="RefSeq" id="XP_041555426.1">
    <property type="nucleotide sequence ID" value="XM_041702664.1"/>
</dbReference>
<feature type="domain" description="LysM" evidence="5">
    <location>
        <begin position="200"/>
        <end position="248"/>
    </location>
</feature>
<evidence type="ECO:0000259" key="5">
    <source>
        <dbReference type="PROSITE" id="PS51782"/>
    </source>
</evidence>
<feature type="compositionally biased region" description="Low complexity" evidence="3">
    <location>
        <begin position="120"/>
        <end position="156"/>
    </location>
</feature>
<dbReference type="Proteomes" id="UP000654913">
    <property type="component" value="Chromosome 3"/>
</dbReference>
<feature type="compositionally biased region" description="Polar residues" evidence="3">
    <location>
        <begin position="180"/>
        <end position="193"/>
    </location>
</feature>
<protein>
    <recommendedName>
        <fullName evidence="5">LysM domain-containing protein</fullName>
    </recommendedName>
</protein>
<dbReference type="GO" id="GO:0008061">
    <property type="term" value="F:chitin binding"/>
    <property type="evidence" value="ECO:0007669"/>
    <property type="project" value="UniProtKB-KW"/>
</dbReference>
<reference evidence="6" key="2">
    <citation type="submission" date="2021-02" db="EMBL/GenBank/DDBJ databases">
        <title>Aspergillus puulaauensis MK2 genome sequence.</title>
        <authorList>
            <person name="Futagami T."/>
            <person name="Mori K."/>
            <person name="Kadooka C."/>
            <person name="Tanaka T."/>
        </authorList>
    </citation>
    <scope>NUCLEOTIDE SEQUENCE</scope>
    <source>
        <strain evidence="6">MK2</strain>
    </source>
</reference>
<dbReference type="GeneID" id="64973237"/>
<dbReference type="SMART" id="SM00257">
    <property type="entry name" value="LysM"/>
    <property type="match status" value="3"/>
</dbReference>
<dbReference type="AlphaFoldDB" id="A0A7R8AM00"/>
<dbReference type="PANTHER" id="PTHR34997">
    <property type="entry name" value="AM15"/>
    <property type="match status" value="1"/>
</dbReference>
<name>A0A7R8AM00_9EURO</name>
<keyword evidence="1" id="KW-0147">Chitin-binding</keyword>
<dbReference type="SUPFAM" id="SSF54106">
    <property type="entry name" value="LysM domain"/>
    <property type="match status" value="2"/>
</dbReference>
<feature type="chain" id="PRO_5030841079" description="LysM domain-containing protein" evidence="4">
    <location>
        <begin position="18"/>
        <end position="494"/>
    </location>
</feature>
<keyword evidence="2" id="KW-0843">Virulence</keyword>
<feature type="domain" description="LysM" evidence="5">
    <location>
        <begin position="302"/>
        <end position="349"/>
    </location>
</feature>
<dbReference type="PANTHER" id="PTHR34997:SF1">
    <property type="entry name" value="PEPTIDOGLYCAN-BINDING LYSIN DOMAIN"/>
    <property type="match status" value="1"/>
</dbReference>
<dbReference type="OrthoDB" id="5985073at2759"/>
<reference evidence="6" key="1">
    <citation type="submission" date="2021-01" db="EMBL/GenBank/DDBJ databases">
        <authorList>
            <consortium name="Aspergillus puulaauensis MK2 genome sequencing consortium"/>
            <person name="Kazuki M."/>
            <person name="Futagami T."/>
        </authorList>
    </citation>
    <scope>NUCLEOTIDE SEQUENCE</scope>
    <source>
        <strain evidence="6">MK2</strain>
    </source>
</reference>
<organism evidence="6 7">
    <name type="scientific">Aspergillus puulaauensis</name>
    <dbReference type="NCBI Taxonomy" id="1220207"/>
    <lineage>
        <taxon>Eukaryota</taxon>
        <taxon>Fungi</taxon>
        <taxon>Dikarya</taxon>
        <taxon>Ascomycota</taxon>
        <taxon>Pezizomycotina</taxon>
        <taxon>Eurotiomycetes</taxon>
        <taxon>Eurotiomycetidae</taxon>
        <taxon>Eurotiales</taxon>
        <taxon>Aspergillaceae</taxon>
        <taxon>Aspergillus</taxon>
    </lineage>
</organism>
<dbReference type="InterPro" id="IPR018392">
    <property type="entry name" value="LysM"/>
</dbReference>
<evidence type="ECO:0000256" key="3">
    <source>
        <dbReference type="SAM" id="MobiDB-lite"/>
    </source>
</evidence>
<dbReference type="EMBL" id="AP024445">
    <property type="protein sequence ID" value="BCS23232.1"/>
    <property type="molecule type" value="Genomic_DNA"/>
</dbReference>
<dbReference type="Pfam" id="PF01476">
    <property type="entry name" value="LysM"/>
    <property type="match status" value="2"/>
</dbReference>
<dbReference type="InterPro" id="IPR036779">
    <property type="entry name" value="LysM_dom_sf"/>
</dbReference>
<proteinExistence type="predicted"/>
<evidence type="ECO:0000256" key="2">
    <source>
        <dbReference type="ARBA" id="ARBA00023026"/>
    </source>
</evidence>
<dbReference type="Gene3D" id="3.10.350.10">
    <property type="entry name" value="LysM domain"/>
    <property type="match status" value="5"/>
</dbReference>